<evidence type="ECO:0000313" key="3">
    <source>
        <dbReference type="Proteomes" id="UP000492821"/>
    </source>
</evidence>
<feature type="region of interest" description="Disordered" evidence="1">
    <location>
        <begin position="112"/>
        <end position="133"/>
    </location>
</feature>
<feature type="chain" id="PRO_5028997259" evidence="2">
    <location>
        <begin position="19"/>
        <end position="388"/>
    </location>
</feature>
<dbReference type="AlphaFoldDB" id="A0A7E4VUM9"/>
<dbReference type="Proteomes" id="UP000492821">
    <property type="component" value="Unassembled WGS sequence"/>
</dbReference>
<evidence type="ECO:0000313" key="4">
    <source>
        <dbReference type="WBParaSite" id="Pan_g3456.t1"/>
    </source>
</evidence>
<dbReference type="WBParaSite" id="Pan_g3456.t1">
    <property type="protein sequence ID" value="Pan_g3456.t1"/>
    <property type="gene ID" value="Pan_g3456"/>
</dbReference>
<reference evidence="4" key="2">
    <citation type="submission" date="2020-10" db="UniProtKB">
        <authorList>
            <consortium name="WormBaseParasite"/>
        </authorList>
    </citation>
    <scope>IDENTIFICATION</scope>
</reference>
<accession>A0A7E4VUM9</accession>
<feature type="signal peptide" evidence="2">
    <location>
        <begin position="1"/>
        <end position="18"/>
    </location>
</feature>
<keyword evidence="2" id="KW-0732">Signal</keyword>
<reference evidence="3" key="1">
    <citation type="journal article" date="2013" name="Genetics">
        <title>The draft genome and transcriptome of Panagrellus redivivus are shaped by the harsh demands of a free-living lifestyle.</title>
        <authorList>
            <person name="Srinivasan J."/>
            <person name="Dillman A.R."/>
            <person name="Macchietto M.G."/>
            <person name="Heikkinen L."/>
            <person name="Lakso M."/>
            <person name="Fracchia K.M."/>
            <person name="Antoshechkin I."/>
            <person name="Mortazavi A."/>
            <person name="Wong G."/>
            <person name="Sternberg P.W."/>
        </authorList>
    </citation>
    <scope>NUCLEOTIDE SEQUENCE [LARGE SCALE GENOMIC DNA]</scope>
    <source>
        <strain evidence="3">MT8872</strain>
    </source>
</reference>
<feature type="region of interest" description="Disordered" evidence="1">
    <location>
        <begin position="333"/>
        <end position="374"/>
    </location>
</feature>
<organism evidence="3 4">
    <name type="scientific">Panagrellus redivivus</name>
    <name type="common">Microworm</name>
    <dbReference type="NCBI Taxonomy" id="6233"/>
    <lineage>
        <taxon>Eukaryota</taxon>
        <taxon>Metazoa</taxon>
        <taxon>Ecdysozoa</taxon>
        <taxon>Nematoda</taxon>
        <taxon>Chromadorea</taxon>
        <taxon>Rhabditida</taxon>
        <taxon>Tylenchina</taxon>
        <taxon>Panagrolaimomorpha</taxon>
        <taxon>Panagrolaimoidea</taxon>
        <taxon>Panagrolaimidae</taxon>
        <taxon>Panagrellus</taxon>
    </lineage>
</organism>
<proteinExistence type="predicted"/>
<protein>
    <submittedName>
        <fullName evidence="4">Secreted protein</fullName>
    </submittedName>
</protein>
<evidence type="ECO:0000256" key="1">
    <source>
        <dbReference type="SAM" id="MobiDB-lite"/>
    </source>
</evidence>
<feature type="region of interest" description="Disordered" evidence="1">
    <location>
        <begin position="192"/>
        <end position="212"/>
    </location>
</feature>
<evidence type="ECO:0000256" key="2">
    <source>
        <dbReference type="SAM" id="SignalP"/>
    </source>
</evidence>
<keyword evidence="3" id="KW-1185">Reference proteome</keyword>
<feature type="compositionally biased region" description="Polar residues" evidence="1">
    <location>
        <begin position="200"/>
        <end position="212"/>
    </location>
</feature>
<feature type="compositionally biased region" description="Low complexity" evidence="1">
    <location>
        <begin position="116"/>
        <end position="132"/>
    </location>
</feature>
<sequence length="388" mass="41425">MRITSIFLPLLAALSALAKPQSDKVWDVQALSSSEHRPLSRSPNYLNSKPTKIRLVNYEQRQLAQRQQESSKGKNGSSYLGMVRQKMRGAPTQVINTGVHQTGVLTEIGAASEPEATTTTTTAAPTTTTTTTVKPSMTLEKLPEFDSLHKARELFDMRKDGSPIAPVSELEIKDDHQLFKSMQRTTVKMREYPSQDGIDGNTNDSEAGSFDTTTPLPSTASSNAASVEMVTPVLPVGNTIPAFMTLPGFTAPTFPPIPSQANLTGGLPPYLPVGVGIAHASSTTAPQFEQLGCNWDILSNTCKDVFALGWCLGCEDFGNVFLHDCRCTAPAPKPNATSTLPPATSYGGSLGGPPQPPPVPEHRASGAPTAQVPGAGFLQQNNRFFGFV</sequence>
<name>A0A7E4VUM9_PANRE</name>